<dbReference type="STRING" id="1619308.B5808_08680"/>
<dbReference type="GO" id="GO:0065002">
    <property type="term" value="P:intracellular protein transmembrane transport"/>
    <property type="evidence" value="ECO:0007669"/>
    <property type="project" value="TreeGrafter"/>
</dbReference>
<organism evidence="8 9">
    <name type="scientific">Cnuibacter physcomitrellae</name>
    <dbReference type="NCBI Taxonomy" id="1619308"/>
    <lineage>
        <taxon>Bacteria</taxon>
        <taxon>Bacillati</taxon>
        <taxon>Actinomycetota</taxon>
        <taxon>Actinomycetes</taxon>
        <taxon>Micrococcales</taxon>
        <taxon>Microbacteriaceae</taxon>
        <taxon>Cnuibacter</taxon>
    </lineage>
</organism>
<sequence>MPLGSHLREARRRLLVAAISIAAGVVAGWFLADPVLDVLRAPITALAGTRSASLNYDSVSGAFELRMRVALLTGVVLAAPVWLHQVFAFVMPGLTRRERRYTLGFTLAALPLFLAGCATGLSIFPHMVELLAGFVPSEDTSILQASDYVDFVLKLVVAAGVAYVLPALVVLLNLAGVLPAVRIRAGWRWILLAIVLFSAIATPSADVVSMLLLAAPMTLLFAAAAVVAHLHDRAIVRRLAR</sequence>
<reference evidence="8 9" key="1">
    <citation type="submission" date="2017-04" db="EMBL/GenBank/DDBJ databases">
        <authorList>
            <person name="Afonso C.L."/>
            <person name="Miller P.J."/>
            <person name="Scott M.A."/>
            <person name="Spackman E."/>
            <person name="Goraichik I."/>
            <person name="Dimitrov K.M."/>
            <person name="Suarez D.L."/>
            <person name="Swayne D.E."/>
        </authorList>
    </citation>
    <scope>NUCLEOTIDE SEQUENCE [LARGE SCALE GENOMIC DNA]</scope>
    <source>
        <strain evidence="9">XA(T)</strain>
    </source>
</reference>
<dbReference type="InterPro" id="IPR002033">
    <property type="entry name" value="TatC"/>
</dbReference>
<feature type="transmembrane region" description="Helical" evidence="7">
    <location>
        <begin position="69"/>
        <end position="91"/>
    </location>
</feature>
<name>A0A1X9LS87_9MICO</name>
<evidence type="ECO:0000313" key="8">
    <source>
        <dbReference type="EMBL" id="ARJ07292.1"/>
    </source>
</evidence>
<dbReference type="GO" id="GO:0043953">
    <property type="term" value="P:protein transport by the Tat complex"/>
    <property type="evidence" value="ECO:0007669"/>
    <property type="project" value="UniProtKB-UniRule"/>
</dbReference>
<comment type="subunit">
    <text evidence="7">The Tat system comprises two distinct complexes: a TatABC complex, containing multiple copies of TatA, TatB and TatC subunits, and a separate TatA complex, containing only TatA subunits. Substrates initially bind to the TatABC complex, which probably triggers association of the separate TatA complex to form the active translocon.</text>
</comment>
<keyword evidence="5 7" id="KW-0811">Translocation</keyword>
<protein>
    <recommendedName>
        <fullName evidence="7">Sec-independent protein translocase protein TatC</fullName>
    </recommendedName>
</protein>
<keyword evidence="9" id="KW-1185">Reference proteome</keyword>
<dbReference type="Proteomes" id="UP000192775">
    <property type="component" value="Chromosome"/>
</dbReference>
<keyword evidence="4 7" id="KW-1133">Transmembrane helix</keyword>
<proteinExistence type="inferred from homology"/>
<dbReference type="KEGG" id="cphy:B5808_08680"/>
<feature type="transmembrane region" description="Helical" evidence="7">
    <location>
        <begin position="211"/>
        <end position="231"/>
    </location>
</feature>
<keyword evidence="6 7" id="KW-0472">Membrane</keyword>
<dbReference type="GO" id="GO:0009977">
    <property type="term" value="F:proton motive force dependent protein transmembrane transporter activity"/>
    <property type="evidence" value="ECO:0007669"/>
    <property type="project" value="TreeGrafter"/>
</dbReference>
<gene>
    <name evidence="7" type="primary">tatC</name>
    <name evidence="8" type="ORF">B5808_08680</name>
</gene>
<keyword evidence="7" id="KW-0813">Transport</keyword>
<feature type="transmembrane region" description="Helical" evidence="7">
    <location>
        <begin position="103"/>
        <end position="124"/>
    </location>
</feature>
<dbReference type="AlphaFoldDB" id="A0A1X9LS87"/>
<feature type="transmembrane region" description="Helical" evidence="7">
    <location>
        <begin position="151"/>
        <end position="174"/>
    </location>
</feature>
<dbReference type="EMBL" id="CP020715">
    <property type="protein sequence ID" value="ARJ07292.1"/>
    <property type="molecule type" value="Genomic_DNA"/>
</dbReference>
<evidence type="ECO:0000256" key="4">
    <source>
        <dbReference type="ARBA" id="ARBA00022989"/>
    </source>
</evidence>
<evidence type="ECO:0000256" key="5">
    <source>
        <dbReference type="ARBA" id="ARBA00023010"/>
    </source>
</evidence>
<feature type="transmembrane region" description="Helical" evidence="7">
    <location>
        <begin position="12"/>
        <end position="32"/>
    </location>
</feature>
<dbReference type="Pfam" id="PF00902">
    <property type="entry name" value="TatC"/>
    <property type="match status" value="1"/>
</dbReference>
<comment type="function">
    <text evidence="7">Part of the twin-arginine translocation (Tat) system that transports large folded proteins containing a characteristic twin-arginine motif in their signal peptide across membranes. Together with TatB, TatC is part of a receptor directly interacting with Tat signal peptides.</text>
</comment>
<feature type="transmembrane region" description="Helical" evidence="7">
    <location>
        <begin position="186"/>
        <end position="205"/>
    </location>
</feature>
<evidence type="ECO:0000256" key="6">
    <source>
        <dbReference type="ARBA" id="ARBA00023136"/>
    </source>
</evidence>
<dbReference type="PANTHER" id="PTHR30371:SF0">
    <property type="entry name" value="SEC-INDEPENDENT PROTEIN TRANSLOCASE PROTEIN TATC, CHLOROPLASTIC-RELATED"/>
    <property type="match status" value="1"/>
</dbReference>
<dbReference type="HAMAP" id="MF_00902">
    <property type="entry name" value="TatC"/>
    <property type="match status" value="1"/>
</dbReference>
<comment type="subcellular location">
    <subcellularLocation>
        <location evidence="7">Cell membrane</location>
        <topology evidence="7">Multi-pass membrane protein</topology>
    </subcellularLocation>
    <subcellularLocation>
        <location evidence="1">Membrane</location>
        <topology evidence="1">Multi-pass membrane protein</topology>
    </subcellularLocation>
</comment>
<keyword evidence="7" id="KW-1003">Cell membrane</keyword>
<comment type="similarity">
    <text evidence="7">Belongs to the TatC family.</text>
</comment>
<dbReference type="PANTHER" id="PTHR30371">
    <property type="entry name" value="SEC-INDEPENDENT PROTEIN TRANSLOCASE PROTEIN TATC"/>
    <property type="match status" value="1"/>
</dbReference>
<keyword evidence="3 7" id="KW-0653">Protein transport</keyword>
<keyword evidence="2 7" id="KW-0812">Transmembrane</keyword>
<evidence type="ECO:0000313" key="9">
    <source>
        <dbReference type="Proteomes" id="UP000192775"/>
    </source>
</evidence>
<evidence type="ECO:0000256" key="3">
    <source>
        <dbReference type="ARBA" id="ARBA00022927"/>
    </source>
</evidence>
<accession>A0A1X9LS87</accession>
<dbReference type="GO" id="GO:0033281">
    <property type="term" value="C:TAT protein transport complex"/>
    <property type="evidence" value="ECO:0007669"/>
    <property type="project" value="UniProtKB-UniRule"/>
</dbReference>
<dbReference type="NCBIfam" id="TIGR00945">
    <property type="entry name" value="tatC"/>
    <property type="match status" value="1"/>
</dbReference>
<evidence type="ECO:0000256" key="7">
    <source>
        <dbReference type="HAMAP-Rule" id="MF_00902"/>
    </source>
</evidence>
<evidence type="ECO:0000256" key="2">
    <source>
        <dbReference type="ARBA" id="ARBA00022692"/>
    </source>
</evidence>
<evidence type="ECO:0000256" key="1">
    <source>
        <dbReference type="ARBA" id="ARBA00004141"/>
    </source>
</evidence>
<dbReference type="PRINTS" id="PR01840">
    <property type="entry name" value="TATCFAMILY"/>
</dbReference>